<dbReference type="Gene3D" id="2.40.240.10">
    <property type="entry name" value="Ribosomal Protein L25, Chain P"/>
    <property type="match status" value="1"/>
</dbReference>
<dbReference type="AlphaFoldDB" id="A0A2S6FXD7"/>
<evidence type="ECO:0000313" key="9">
    <source>
        <dbReference type="Proteomes" id="UP000239863"/>
    </source>
</evidence>
<evidence type="ECO:0000259" key="6">
    <source>
        <dbReference type="Pfam" id="PF01386"/>
    </source>
</evidence>
<organism evidence="8 9">
    <name type="scientific">Clostridium algidicarnis DSM 15099</name>
    <dbReference type="NCBI Taxonomy" id="1121295"/>
    <lineage>
        <taxon>Bacteria</taxon>
        <taxon>Bacillati</taxon>
        <taxon>Bacillota</taxon>
        <taxon>Clostridia</taxon>
        <taxon>Eubacteriales</taxon>
        <taxon>Clostridiaceae</taxon>
        <taxon>Clostridium</taxon>
    </lineage>
</organism>
<keyword evidence="2 5" id="KW-0694">RNA-binding</keyword>
<comment type="similarity">
    <text evidence="5">Belongs to the bacterial ribosomal protein bL25 family. CTC subfamily.</text>
</comment>
<gene>
    <name evidence="5" type="primary">rplY</name>
    <name evidence="5" type="synonym">ctc</name>
    <name evidence="8" type="ORF">BD821_10823</name>
</gene>
<dbReference type="CDD" id="cd00495">
    <property type="entry name" value="Ribosomal_L25_TL5_CTC"/>
    <property type="match status" value="1"/>
</dbReference>
<dbReference type="GO" id="GO:0022625">
    <property type="term" value="C:cytosolic large ribosomal subunit"/>
    <property type="evidence" value="ECO:0007669"/>
    <property type="project" value="TreeGrafter"/>
</dbReference>
<evidence type="ECO:0000256" key="5">
    <source>
        <dbReference type="HAMAP-Rule" id="MF_01334"/>
    </source>
</evidence>
<accession>A0A2S6FXD7</accession>
<comment type="caution">
    <text evidence="8">The sequence shown here is derived from an EMBL/GenBank/DDBJ whole genome shotgun (WGS) entry which is preliminary data.</text>
</comment>
<dbReference type="OrthoDB" id="9790002at2"/>
<dbReference type="HAMAP" id="MF_01334">
    <property type="entry name" value="Ribosomal_bL25_CTC"/>
    <property type="match status" value="1"/>
</dbReference>
<keyword evidence="1 5" id="KW-0699">rRNA-binding</keyword>
<dbReference type="PANTHER" id="PTHR33284">
    <property type="entry name" value="RIBOSOMAL PROTEIN L25/GLN-TRNA SYNTHETASE, ANTI-CODON-BINDING DOMAIN-CONTAINING PROTEIN"/>
    <property type="match status" value="1"/>
</dbReference>
<dbReference type="EMBL" id="PTIS01000008">
    <property type="protein sequence ID" value="PPK48262.1"/>
    <property type="molecule type" value="Genomic_DNA"/>
</dbReference>
<dbReference type="Pfam" id="PF01386">
    <property type="entry name" value="Ribosomal_L25p"/>
    <property type="match status" value="1"/>
</dbReference>
<dbReference type="RefSeq" id="WP_104409856.1">
    <property type="nucleotide sequence ID" value="NZ_PTIS01000008.1"/>
</dbReference>
<dbReference type="NCBIfam" id="TIGR00731">
    <property type="entry name" value="bL25_bact_ctc"/>
    <property type="match status" value="1"/>
</dbReference>
<dbReference type="STRING" id="37659.GCA_000703125_00462"/>
<evidence type="ECO:0000256" key="4">
    <source>
        <dbReference type="ARBA" id="ARBA00023274"/>
    </source>
</evidence>
<dbReference type="InterPro" id="IPR011035">
    <property type="entry name" value="Ribosomal_bL25/Gln-tRNA_synth"/>
</dbReference>
<dbReference type="Proteomes" id="UP000239863">
    <property type="component" value="Unassembled WGS sequence"/>
</dbReference>
<evidence type="ECO:0000313" key="8">
    <source>
        <dbReference type="EMBL" id="PPK48262.1"/>
    </source>
</evidence>
<keyword evidence="3 5" id="KW-0689">Ribosomal protein</keyword>
<feature type="domain" description="Large ribosomal subunit protein bL25 beta" evidence="7">
    <location>
        <begin position="96"/>
        <end position="178"/>
    </location>
</feature>
<evidence type="ECO:0000259" key="7">
    <source>
        <dbReference type="Pfam" id="PF14693"/>
    </source>
</evidence>
<feature type="domain" description="Large ribosomal subunit protein bL25 L25" evidence="6">
    <location>
        <begin position="12"/>
        <end position="88"/>
    </location>
</feature>
<dbReference type="GO" id="GO:0006412">
    <property type="term" value="P:translation"/>
    <property type="evidence" value="ECO:0007669"/>
    <property type="project" value="UniProtKB-UniRule"/>
</dbReference>
<dbReference type="GO" id="GO:0008097">
    <property type="term" value="F:5S rRNA binding"/>
    <property type="evidence" value="ECO:0007669"/>
    <property type="project" value="InterPro"/>
</dbReference>
<dbReference type="InterPro" id="IPR020930">
    <property type="entry name" value="Ribosomal_uL5_bac-type"/>
</dbReference>
<proteinExistence type="inferred from homology"/>
<reference evidence="8 9" key="1">
    <citation type="submission" date="2018-02" db="EMBL/GenBank/DDBJ databases">
        <title>Genomic Encyclopedia of Archaeal and Bacterial Type Strains, Phase II (KMG-II): from individual species to whole genera.</title>
        <authorList>
            <person name="Goeker M."/>
        </authorList>
    </citation>
    <scope>NUCLEOTIDE SEQUENCE [LARGE SCALE GENOMIC DNA]</scope>
    <source>
        <strain evidence="8 9">DSM 15099</strain>
    </source>
</reference>
<dbReference type="InterPro" id="IPR001021">
    <property type="entry name" value="Ribosomal_bL25_long"/>
</dbReference>
<comment type="subunit">
    <text evidence="5">Part of the 50S ribosomal subunit; part of the 5S rRNA/L5/L18/L25 subcomplex. Contacts the 5S rRNA. Binds to the 5S rRNA independently of L5 and L18.</text>
</comment>
<dbReference type="Pfam" id="PF14693">
    <property type="entry name" value="Ribosomal_TL5_C"/>
    <property type="match status" value="1"/>
</dbReference>
<name>A0A2S6FXD7_9CLOT</name>
<dbReference type="PANTHER" id="PTHR33284:SF1">
    <property type="entry name" value="RIBOSOMAL PROTEIN L25_GLN-TRNA SYNTHETASE, ANTI-CODON-BINDING DOMAIN-CONTAINING PROTEIN"/>
    <property type="match status" value="1"/>
</dbReference>
<dbReference type="InterPro" id="IPR020057">
    <property type="entry name" value="Ribosomal_bL25_b-dom"/>
</dbReference>
<evidence type="ECO:0000256" key="3">
    <source>
        <dbReference type="ARBA" id="ARBA00022980"/>
    </source>
</evidence>
<dbReference type="GO" id="GO:0003735">
    <property type="term" value="F:structural constituent of ribosome"/>
    <property type="evidence" value="ECO:0007669"/>
    <property type="project" value="InterPro"/>
</dbReference>
<comment type="function">
    <text evidence="5">This is one of the proteins that binds to the 5S RNA in the ribosome where it forms part of the central protuberance.</text>
</comment>
<evidence type="ECO:0000256" key="2">
    <source>
        <dbReference type="ARBA" id="ARBA00022884"/>
    </source>
</evidence>
<dbReference type="InterPro" id="IPR029751">
    <property type="entry name" value="Ribosomal_L25_dom"/>
</dbReference>
<sequence>MPVDNILALERSSNAKKIRREGFIPGIIYGQDFEAKSVQFDFLELNKLLKDNTKTSRFKVNIGNSSTRCIVKEIQRDSATGKLIHIDMQSISENEEIKIKVPITFTGKRMIESKNLMIENYLTELELSGKMKYMPEGIEIDVEDKELGDKIIVSDIIIDSNLEVLDDKDEVVALISSAKQQEIDEDETEEVLTPEE</sequence>
<dbReference type="SUPFAM" id="SSF50715">
    <property type="entry name" value="Ribosomal protein L25-like"/>
    <property type="match status" value="1"/>
</dbReference>
<dbReference type="Gene3D" id="2.170.120.20">
    <property type="entry name" value="Ribosomal protein L25, beta domain"/>
    <property type="match status" value="1"/>
</dbReference>
<dbReference type="InterPro" id="IPR020056">
    <property type="entry name" value="Rbsml_bL25/Gln-tRNA_synth_N"/>
</dbReference>
<keyword evidence="4 5" id="KW-0687">Ribonucleoprotein</keyword>
<dbReference type="InterPro" id="IPR037121">
    <property type="entry name" value="Ribosomal_bL25_C"/>
</dbReference>
<evidence type="ECO:0000256" key="1">
    <source>
        <dbReference type="ARBA" id="ARBA00022730"/>
    </source>
</evidence>
<protein>
    <recommendedName>
        <fullName evidence="5">Large ribosomal subunit protein bL25</fullName>
    </recommendedName>
    <alternativeName>
        <fullName evidence="5">General stress protein CTC</fullName>
    </alternativeName>
</protein>